<organism evidence="1 2">
    <name type="scientific">Shouchella xiaoxiensis</name>
    <dbReference type="NCBI Taxonomy" id="766895"/>
    <lineage>
        <taxon>Bacteria</taxon>
        <taxon>Bacillati</taxon>
        <taxon>Bacillota</taxon>
        <taxon>Bacilli</taxon>
        <taxon>Bacillales</taxon>
        <taxon>Bacillaceae</taxon>
        <taxon>Shouchella</taxon>
    </lineage>
</organism>
<proteinExistence type="predicted"/>
<reference evidence="1" key="1">
    <citation type="submission" date="2021-01" db="EMBL/GenBank/DDBJ databases">
        <title>Genomic Encyclopedia of Type Strains, Phase IV (KMG-IV): sequencing the most valuable type-strain genomes for metagenomic binning, comparative biology and taxonomic classification.</title>
        <authorList>
            <person name="Goeker M."/>
        </authorList>
    </citation>
    <scope>NUCLEOTIDE SEQUENCE</scope>
    <source>
        <strain evidence="1">DSM 21943</strain>
    </source>
</reference>
<comment type="caution">
    <text evidence="1">The sequence shown here is derived from an EMBL/GenBank/DDBJ whole genome shotgun (WGS) entry which is preliminary data.</text>
</comment>
<dbReference type="EMBL" id="JAFBCV010000002">
    <property type="protein sequence ID" value="MBM7837745.1"/>
    <property type="molecule type" value="Genomic_DNA"/>
</dbReference>
<accession>A0ABS2SQG4</accession>
<evidence type="ECO:0000313" key="2">
    <source>
        <dbReference type="Proteomes" id="UP001179280"/>
    </source>
</evidence>
<sequence>MLKIIFTNKLKPQMELFLFTLLLSNKIVFILPNNPPASQR</sequence>
<dbReference type="Proteomes" id="UP001179280">
    <property type="component" value="Unassembled WGS sequence"/>
</dbReference>
<evidence type="ECO:0000313" key="1">
    <source>
        <dbReference type="EMBL" id="MBM7837745.1"/>
    </source>
</evidence>
<name>A0ABS2SQG4_9BACI</name>
<keyword evidence="2" id="KW-1185">Reference proteome</keyword>
<gene>
    <name evidence="1" type="ORF">JOC54_000976</name>
</gene>
<protein>
    <submittedName>
        <fullName evidence="1">Uncharacterized protein</fullName>
    </submittedName>
</protein>